<keyword evidence="1" id="KW-0540">Nuclease</keyword>
<keyword evidence="4" id="KW-0378">Hydrolase</keyword>
<keyword evidence="2" id="KW-0479">Metal-binding</keyword>
<dbReference type="InterPro" id="IPR008947">
    <property type="entry name" value="PLipase_C/P1_nuclease_dom_sf"/>
</dbReference>
<dbReference type="Pfam" id="PF02265">
    <property type="entry name" value="S1-P1_nuclease"/>
    <property type="match status" value="1"/>
</dbReference>
<reference evidence="7 8" key="1">
    <citation type="submission" date="2018-01" db="EMBL/GenBank/DDBJ databases">
        <title>A novel member of the phylum Bacteroidetes isolated from glacier ice.</title>
        <authorList>
            <person name="Liu Q."/>
            <person name="Xin Y.-H."/>
        </authorList>
    </citation>
    <scope>NUCLEOTIDE SEQUENCE [LARGE SCALE GENOMIC DNA]</scope>
    <source>
        <strain evidence="7 8">RB1R16</strain>
    </source>
</reference>
<dbReference type="AlphaFoldDB" id="A0A2S7SPS8"/>
<evidence type="ECO:0000256" key="3">
    <source>
        <dbReference type="ARBA" id="ARBA00022759"/>
    </source>
</evidence>
<keyword evidence="6" id="KW-0325">Glycoprotein</keyword>
<dbReference type="GO" id="GO:0046872">
    <property type="term" value="F:metal ion binding"/>
    <property type="evidence" value="ECO:0007669"/>
    <property type="project" value="UniProtKB-KW"/>
</dbReference>
<gene>
    <name evidence="7" type="ORF">CJD36_021720</name>
</gene>
<proteinExistence type="predicted"/>
<dbReference type="InterPro" id="IPR003154">
    <property type="entry name" value="S1/P1nuclease"/>
</dbReference>
<comment type="caution">
    <text evidence="7">The sequence shown here is derived from an EMBL/GenBank/DDBJ whole genome shotgun (WGS) entry which is preliminary data.</text>
</comment>
<evidence type="ECO:0000256" key="2">
    <source>
        <dbReference type="ARBA" id="ARBA00022723"/>
    </source>
</evidence>
<dbReference type="OrthoDB" id="267579at2"/>
<keyword evidence="5" id="KW-1015">Disulfide bond</keyword>
<evidence type="ECO:0000256" key="6">
    <source>
        <dbReference type="ARBA" id="ARBA00023180"/>
    </source>
</evidence>
<dbReference type="EMBL" id="PPSL01000010">
    <property type="protein sequence ID" value="PQJ08890.1"/>
    <property type="molecule type" value="Genomic_DNA"/>
</dbReference>
<dbReference type="GO" id="GO:0003676">
    <property type="term" value="F:nucleic acid binding"/>
    <property type="evidence" value="ECO:0007669"/>
    <property type="project" value="InterPro"/>
</dbReference>
<dbReference type="Proteomes" id="UP000239872">
    <property type="component" value="Unassembled WGS sequence"/>
</dbReference>
<organism evidence="7 8">
    <name type="scientific">Flavipsychrobacter stenotrophus</name>
    <dbReference type="NCBI Taxonomy" id="2077091"/>
    <lineage>
        <taxon>Bacteria</taxon>
        <taxon>Pseudomonadati</taxon>
        <taxon>Bacteroidota</taxon>
        <taxon>Chitinophagia</taxon>
        <taxon>Chitinophagales</taxon>
        <taxon>Chitinophagaceae</taxon>
        <taxon>Flavipsychrobacter</taxon>
    </lineage>
</organism>
<evidence type="ECO:0000313" key="8">
    <source>
        <dbReference type="Proteomes" id="UP000239872"/>
    </source>
</evidence>
<evidence type="ECO:0000313" key="7">
    <source>
        <dbReference type="EMBL" id="PQJ08890.1"/>
    </source>
</evidence>
<evidence type="ECO:0000256" key="1">
    <source>
        <dbReference type="ARBA" id="ARBA00022722"/>
    </source>
</evidence>
<keyword evidence="8" id="KW-1185">Reference proteome</keyword>
<dbReference type="CDD" id="cd11010">
    <property type="entry name" value="S1-P1_nuclease"/>
    <property type="match status" value="1"/>
</dbReference>
<name>A0A2S7SPS8_9BACT</name>
<dbReference type="Gene3D" id="1.10.575.10">
    <property type="entry name" value="P1 Nuclease"/>
    <property type="match status" value="1"/>
</dbReference>
<evidence type="ECO:0008006" key="9">
    <source>
        <dbReference type="Google" id="ProtNLM"/>
    </source>
</evidence>
<sequence>MKKSLFIIIITIALPLAVFAWGKKGHTMVAEVAFNLLDPKTTATVNKYLDGMSLEQAANWMDEIKGDHTLDYMKPWHYVNVDEGKTYEETKDANIINQLSRVIAELEHHDKMSNEDIKKDLLIIFHLTGDLHQPLHVGYGIDKGGNTVQLQFNGHGTNLHRLWDSEIIEKENITTATCLALLISLKEKDIKKLSVINVQQWISQPRSQLKAVYDFKDGKIDETYTGKNREVIVNEITIAGIRLAAILKDVFKS</sequence>
<keyword evidence="3" id="KW-0255">Endonuclease</keyword>
<dbReference type="RefSeq" id="WP_105041318.1">
    <property type="nucleotide sequence ID" value="NZ_PPSL01000010.1"/>
</dbReference>
<dbReference type="PANTHER" id="PTHR33146">
    <property type="entry name" value="ENDONUCLEASE 4"/>
    <property type="match status" value="1"/>
</dbReference>
<protein>
    <recommendedName>
        <fullName evidence="9">S1/P1 Nuclease</fullName>
    </recommendedName>
</protein>
<dbReference type="PANTHER" id="PTHR33146:SF26">
    <property type="entry name" value="ENDONUCLEASE 4"/>
    <property type="match status" value="1"/>
</dbReference>
<evidence type="ECO:0000256" key="4">
    <source>
        <dbReference type="ARBA" id="ARBA00022801"/>
    </source>
</evidence>
<dbReference type="SUPFAM" id="SSF48537">
    <property type="entry name" value="Phospholipase C/P1 nuclease"/>
    <property type="match status" value="1"/>
</dbReference>
<accession>A0A2S7SPS8</accession>
<dbReference type="GO" id="GO:0004519">
    <property type="term" value="F:endonuclease activity"/>
    <property type="evidence" value="ECO:0007669"/>
    <property type="project" value="UniProtKB-KW"/>
</dbReference>
<evidence type="ECO:0000256" key="5">
    <source>
        <dbReference type="ARBA" id="ARBA00023157"/>
    </source>
</evidence>
<dbReference type="GO" id="GO:0006308">
    <property type="term" value="P:DNA catabolic process"/>
    <property type="evidence" value="ECO:0007669"/>
    <property type="project" value="InterPro"/>
</dbReference>
<dbReference type="GO" id="GO:0016788">
    <property type="term" value="F:hydrolase activity, acting on ester bonds"/>
    <property type="evidence" value="ECO:0007669"/>
    <property type="project" value="InterPro"/>
</dbReference>